<dbReference type="SUPFAM" id="SSF52009">
    <property type="entry name" value="Phosphohistidine domain"/>
    <property type="match status" value="1"/>
</dbReference>
<dbReference type="InterPro" id="IPR018274">
    <property type="entry name" value="PEP_util_AS"/>
</dbReference>
<dbReference type="EMBL" id="MFZP01000057">
    <property type="protein sequence ID" value="OGK25927.1"/>
    <property type="molecule type" value="Genomic_DNA"/>
</dbReference>
<reference evidence="5 6" key="1">
    <citation type="journal article" date="2016" name="Nat. Commun.">
        <title>Thousands of microbial genomes shed light on interconnected biogeochemical processes in an aquifer system.</title>
        <authorList>
            <person name="Anantharaman K."/>
            <person name="Brown C.T."/>
            <person name="Hug L.A."/>
            <person name="Sharon I."/>
            <person name="Castelle C.J."/>
            <person name="Probst A.J."/>
            <person name="Thomas B.C."/>
            <person name="Singh A."/>
            <person name="Wilkins M.J."/>
            <person name="Karaoz U."/>
            <person name="Brodie E.L."/>
            <person name="Williams K.H."/>
            <person name="Hubbard S.S."/>
            <person name="Banfield J.F."/>
        </authorList>
    </citation>
    <scope>NUCLEOTIDE SEQUENCE [LARGE SCALE GENOMIC DNA]</scope>
</reference>
<dbReference type="InterPro" id="IPR006319">
    <property type="entry name" value="PEP_synth"/>
</dbReference>
<protein>
    <recommendedName>
        <fullName evidence="4">PEP-utilising enzyme mobile domain-containing protein</fullName>
    </recommendedName>
</protein>
<gene>
    <name evidence="5" type="ORF">A3C28_00605</name>
</gene>
<dbReference type="GO" id="GO:0005524">
    <property type="term" value="F:ATP binding"/>
    <property type="evidence" value="ECO:0007669"/>
    <property type="project" value="UniProtKB-KW"/>
</dbReference>
<keyword evidence="3" id="KW-0067">ATP-binding</keyword>
<name>A0A1F7H3I3_9BACT</name>
<dbReference type="Gene3D" id="3.50.30.10">
    <property type="entry name" value="Phosphohistidine domain"/>
    <property type="match status" value="1"/>
</dbReference>
<keyword evidence="2" id="KW-0547">Nucleotide-binding</keyword>
<dbReference type="GO" id="GO:0008986">
    <property type="term" value="F:pyruvate, water dikinase activity"/>
    <property type="evidence" value="ECO:0007669"/>
    <property type="project" value="InterPro"/>
</dbReference>
<dbReference type="SUPFAM" id="SSF46785">
    <property type="entry name" value="Winged helix' DNA-binding domain"/>
    <property type="match status" value="1"/>
</dbReference>
<dbReference type="Pfam" id="PF00391">
    <property type="entry name" value="PEP-utilizers"/>
    <property type="match status" value="1"/>
</dbReference>
<evidence type="ECO:0000256" key="2">
    <source>
        <dbReference type="ARBA" id="ARBA00022741"/>
    </source>
</evidence>
<comment type="similarity">
    <text evidence="1">Belongs to the PEP-utilizing enzyme family.</text>
</comment>
<evidence type="ECO:0000313" key="6">
    <source>
        <dbReference type="Proteomes" id="UP000178597"/>
    </source>
</evidence>
<feature type="domain" description="PEP-utilising enzyme mobile" evidence="4">
    <location>
        <begin position="428"/>
        <end position="498"/>
    </location>
</feature>
<evidence type="ECO:0000256" key="3">
    <source>
        <dbReference type="ARBA" id="ARBA00022840"/>
    </source>
</evidence>
<dbReference type="PROSITE" id="PS00370">
    <property type="entry name" value="PEP_ENZYMES_PHOS_SITE"/>
    <property type="match status" value="1"/>
</dbReference>
<dbReference type="PANTHER" id="PTHR43030:SF1">
    <property type="entry name" value="PHOSPHOENOLPYRUVATE SYNTHASE"/>
    <property type="match status" value="1"/>
</dbReference>
<dbReference type="InterPro" id="IPR036637">
    <property type="entry name" value="Phosphohistidine_dom_sf"/>
</dbReference>
<proteinExistence type="inferred from homology"/>
<evidence type="ECO:0000313" key="5">
    <source>
        <dbReference type="EMBL" id="OGK25927.1"/>
    </source>
</evidence>
<dbReference type="Gene3D" id="1.10.10.10">
    <property type="entry name" value="Winged helix-like DNA-binding domain superfamily/Winged helix DNA-binding domain"/>
    <property type="match status" value="1"/>
</dbReference>
<accession>A0A1F7H3I3</accession>
<dbReference type="STRING" id="1802040.A3C28_00605"/>
<evidence type="ECO:0000256" key="1">
    <source>
        <dbReference type="ARBA" id="ARBA00007837"/>
    </source>
</evidence>
<evidence type="ECO:0000259" key="4">
    <source>
        <dbReference type="Pfam" id="PF00391"/>
    </source>
</evidence>
<organism evidence="5 6">
    <name type="scientific">Candidatus Roizmanbacteria bacterium RIFCSPHIGHO2_02_FULL_39_9</name>
    <dbReference type="NCBI Taxonomy" id="1802040"/>
    <lineage>
        <taxon>Bacteria</taxon>
        <taxon>Candidatus Roizmaniibacteriota</taxon>
    </lineage>
</organism>
<dbReference type="Proteomes" id="UP000178597">
    <property type="component" value="Unassembled WGS sequence"/>
</dbReference>
<dbReference type="InterPro" id="IPR008279">
    <property type="entry name" value="PEP-util_enz_mobile_dom"/>
</dbReference>
<dbReference type="InterPro" id="IPR036390">
    <property type="entry name" value="WH_DNA-bd_sf"/>
</dbReference>
<sequence>MTQIEQVQKLFGSGSRVAVLKLFLENEGKRFRVNEIGRKCDVNKRLASLEIKKLIEIGIIIPEVIGNVTFYKLNTSSLFAKPLKELFTEHDWYEWERPSRIHHLAITLEAILKPMSHYYGLEFPDQHLIFDYDNVTWYFHMNTFRTLGKELIPIYKKKRRQIWKDFYKYAKTLWNHKTYESFHKNYVDFWKVAYIPEFISFYIDSLLAPGEQITIQEKSFTDEYENELWNLAAEAKKKGINKIDVSPLLKNYFWIRNSYYGIHRLTEEDIHTEIKKKMGKKKGKPARIKDPTSIPEELVQVGKDMVLMQDIRKKYMMKAAYYLHEFLKSIGKKYDLTPALMEQTIPEEVLHIKKLMPRLKEQLKIRQRSSTITADFKNGIKVYSGQIFFPKGVQRKAKFEVRGMVACGGKAVGRAKIVKNVDQVYKVNHGDIIVSPMTSPDLMAAIRRCVGIVTDFGGITCHAAIVAREFNIPCIVGTDDATKRISDDDLVEVDANSGVVRVLER</sequence>
<dbReference type="PANTHER" id="PTHR43030">
    <property type="entry name" value="PHOSPHOENOLPYRUVATE SYNTHASE"/>
    <property type="match status" value="1"/>
</dbReference>
<dbReference type="AlphaFoldDB" id="A0A1F7H3I3"/>
<comment type="caution">
    <text evidence="5">The sequence shown here is derived from an EMBL/GenBank/DDBJ whole genome shotgun (WGS) entry which is preliminary data.</text>
</comment>
<dbReference type="InterPro" id="IPR036388">
    <property type="entry name" value="WH-like_DNA-bd_sf"/>
</dbReference>